<organism evidence="2 3">
    <name type="scientific">Caenorhabditis auriculariae</name>
    <dbReference type="NCBI Taxonomy" id="2777116"/>
    <lineage>
        <taxon>Eukaryota</taxon>
        <taxon>Metazoa</taxon>
        <taxon>Ecdysozoa</taxon>
        <taxon>Nematoda</taxon>
        <taxon>Chromadorea</taxon>
        <taxon>Rhabditida</taxon>
        <taxon>Rhabditina</taxon>
        <taxon>Rhabditomorpha</taxon>
        <taxon>Rhabditoidea</taxon>
        <taxon>Rhabditidae</taxon>
        <taxon>Peloderinae</taxon>
        <taxon>Caenorhabditis</taxon>
    </lineage>
</organism>
<evidence type="ECO:0000313" key="3">
    <source>
        <dbReference type="Proteomes" id="UP000835052"/>
    </source>
</evidence>
<evidence type="ECO:0000256" key="1">
    <source>
        <dbReference type="SAM" id="MobiDB-lite"/>
    </source>
</evidence>
<proteinExistence type="predicted"/>
<comment type="caution">
    <text evidence="2">The sequence shown here is derived from an EMBL/GenBank/DDBJ whole genome shotgun (WGS) entry which is preliminary data.</text>
</comment>
<feature type="region of interest" description="Disordered" evidence="1">
    <location>
        <begin position="67"/>
        <end position="108"/>
    </location>
</feature>
<dbReference type="AlphaFoldDB" id="A0A8S1H556"/>
<dbReference type="EMBL" id="CAJGYM010000018">
    <property type="protein sequence ID" value="CAD6190949.1"/>
    <property type="molecule type" value="Genomic_DNA"/>
</dbReference>
<keyword evidence="3" id="KW-1185">Reference proteome</keyword>
<protein>
    <submittedName>
        <fullName evidence="2">Uncharacterized protein</fullName>
    </submittedName>
</protein>
<reference evidence="2" key="1">
    <citation type="submission" date="2020-10" db="EMBL/GenBank/DDBJ databases">
        <authorList>
            <person name="Kikuchi T."/>
        </authorList>
    </citation>
    <scope>NUCLEOTIDE SEQUENCE</scope>
    <source>
        <strain evidence="2">NKZ352</strain>
    </source>
</reference>
<evidence type="ECO:0000313" key="2">
    <source>
        <dbReference type="EMBL" id="CAD6190949.1"/>
    </source>
</evidence>
<name>A0A8S1H556_9PELO</name>
<gene>
    <name evidence="2" type="ORF">CAUJ_LOCUS6868</name>
</gene>
<dbReference type="Proteomes" id="UP000835052">
    <property type="component" value="Unassembled WGS sequence"/>
</dbReference>
<accession>A0A8S1H556</accession>
<sequence length="151" mass="17063">MELLCALLIPRRLSLMFTGCFHISLTSPLREQRDADTLKLSNRPPRLDSFRVSESLCSLTGEVRETRKQRVNKRGSSRDEEGAETFSRCGKLNDLAGEEPWRRPTDDVDASSLENMCQAFASVVPSNEQQVRLAYVSPELVTWPRPPSIDP</sequence>